<protein>
    <recommendedName>
        <fullName evidence="4">Tetratricopeptide repeat protein</fullName>
    </recommendedName>
</protein>
<gene>
    <name evidence="2" type="ORF">GCM10022406_03520</name>
</gene>
<sequence>MKYSLLVLALLLGLGSHSAQAQRKTKVKVKSGAPAPDKASRLLPLFGGLSAAEAESALGTAFLDNVARSFASRTEASAFFARKGYEYLSENQPDTALYRFNLAWLLDQKNPDVYRGLGIISSRQPTPDESIGLLAQGLALAPTSVAIMSDLGASYLIRYEQTKKKKDLDQGMTLLTKATAADPGNANAWQQLARGYFFREQYPQAWEAVHKGQNLNMASIDFEFISELQARLPDPQGMFK</sequence>
<evidence type="ECO:0000313" key="3">
    <source>
        <dbReference type="Proteomes" id="UP001499909"/>
    </source>
</evidence>
<dbReference type="Gene3D" id="1.25.40.10">
    <property type="entry name" value="Tetratricopeptide repeat domain"/>
    <property type="match status" value="1"/>
</dbReference>
<keyword evidence="3" id="KW-1185">Reference proteome</keyword>
<feature type="chain" id="PRO_5046458162" description="Tetratricopeptide repeat protein" evidence="1">
    <location>
        <begin position="22"/>
        <end position="240"/>
    </location>
</feature>
<reference evidence="3" key="1">
    <citation type="journal article" date="2019" name="Int. J. Syst. Evol. Microbiol.">
        <title>The Global Catalogue of Microorganisms (GCM) 10K type strain sequencing project: providing services to taxonomists for standard genome sequencing and annotation.</title>
        <authorList>
            <consortium name="The Broad Institute Genomics Platform"/>
            <consortium name="The Broad Institute Genome Sequencing Center for Infectious Disease"/>
            <person name="Wu L."/>
            <person name="Ma J."/>
        </authorList>
    </citation>
    <scope>NUCLEOTIDE SEQUENCE [LARGE SCALE GENOMIC DNA]</scope>
    <source>
        <strain evidence="3">JCM 17214</strain>
    </source>
</reference>
<proteinExistence type="predicted"/>
<accession>A0ABP7MGX2</accession>
<dbReference type="InterPro" id="IPR011990">
    <property type="entry name" value="TPR-like_helical_dom_sf"/>
</dbReference>
<evidence type="ECO:0000256" key="1">
    <source>
        <dbReference type="SAM" id="SignalP"/>
    </source>
</evidence>
<keyword evidence="1" id="KW-0732">Signal</keyword>
<comment type="caution">
    <text evidence="2">The sequence shown here is derived from an EMBL/GenBank/DDBJ whole genome shotgun (WGS) entry which is preliminary data.</text>
</comment>
<name>A0ABP7MGX2_9BACT</name>
<evidence type="ECO:0008006" key="4">
    <source>
        <dbReference type="Google" id="ProtNLM"/>
    </source>
</evidence>
<dbReference type="EMBL" id="BAABDH010000003">
    <property type="protein sequence ID" value="GAA3920416.1"/>
    <property type="molecule type" value="Genomic_DNA"/>
</dbReference>
<feature type="signal peptide" evidence="1">
    <location>
        <begin position="1"/>
        <end position="21"/>
    </location>
</feature>
<dbReference type="Proteomes" id="UP001499909">
    <property type="component" value="Unassembled WGS sequence"/>
</dbReference>
<dbReference type="RefSeq" id="WP_345109204.1">
    <property type="nucleotide sequence ID" value="NZ_BAABDH010000003.1"/>
</dbReference>
<evidence type="ECO:0000313" key="2">
    <source>
        <dbReference type="EMBL" id="GAA3920416.1"/>
    </source>
</evidence>
<organism evidence="2 3">
    <name type="scientific">Hymenobacter algoricola</name>
    <dbReference type="NCBI Taxonomy" id="486267"/>
    <lineage>
        <taxon>Bacteria</taxon>
        <taxon>Pseudomonadati</taxon>
        <taxon>Bacteroidota</taxon>
        <taxon>Cytophagia</taxon>
        <taxon>Cytophagales</taxon>
        <taxon>Hymenobacteraceae</taxon>
        <taxon>Hymenobacter</taxon>
    </lineage>
</organism>
<dbReference type="SUPFAM" id="SSF48452">
    <property type="entry name" value="TPR-like"/>
    <property type="match status" value="1"/>
</dbReference>